<dbReference type="EMBL" id="UOER01000419">
    <property type="protein sequence ID" value="VAW25480.1"/>
    <property type="molecule type" value="Genomic_DNA"/>
</dbReference>
<evidence type="ECO:0000313" key="1">
    <source>
        <dbReference type="EMBL" id="VAW25480.1"/>
    </source>
</evidence>
<gene>
    <name evidence="1" type="ORF">MNBD_BACTEROID04-811</name>
</gene>
<protein>
    <submittedName>
        <fullName evidence="1">Uncharacterized protein</fullName>
    </submittedName>
</protein>
<sequence length="27" mass="3113">MKYLLLILVSFQLLTTKAQAQEKFITA</sequence>
<organism evidence="1">
    <name type="scientific">hydrothermal vent metagenome</name>
    <dbReference type="NCBI Taxonomy" id="652676"/>
    <lineage>
        <taxon>unclassified sequences</taxon>
        <taxon>metagenomes</taxon>
        <taxon>ecological metagenomes</taxon>
    </lineage>
</organism>
<feature type="non-terminal residue" evidence="1">
    <location>
        <position position="27"/>
    </location>
</feature>
<name>A0A3B0U8V4_9ZZZZ</name>
<accession>A0A3B0U8V4</accession>
<dbReference type="AlphaFoldDB" id="A0A3B0U8V4"/>
<proteinExistence type="predicted"/>
<reference evidence="1" key="1">
    <citation type="submission" date="2018-06" db="EMBL/GenBank/DDBJ databases">
        <authorList>
            <person name="Zhirakovskaya E."/>
        </authorList>
    </citation>
    <scope>NUCLEOTIDE SEQUENCE</scope>
</reference>